<evidence type="ECO:0000259" key="9">
    <source>
        <dbReference type="Pfam" id="PF21082"/>
    </source>
</evidence>
<feature type="transmembrane region" description="Helical" evidence="7">
    <location>
        <begin position="420"/>
        <end position="449"/>
    </location>
</feature>
<feature type="transmembrane region" description="Helical" evidence="7">
    <location>
        <begin position="357"/>
        <end position="375"/>
    </location>
</feature>
<dbReference type="InterPro" id="IPR011066">
    <property type="entry name" value="MscS_channel_C_sf"/>
</dbReference>
<feature type="transmembrane region" description="Helical" evidence="7">
    <location>
        <begin position="587"/>
        <end position="609"/>
    </location>
</feature>
<feature type="domain" description="Mechanosensitive ion channel MscS" evidence="8">
    <location>
        <begin position="604"/>
        <end position="669"/>
    </location>
</feature>
<evidence type="ECO:0000259" key="8">
    <source>
        <dbReference type="Pfam" id="PF00924"/>
    </source>
</evidence>
<dbReference type="Proteomes" id="UP000594759">
    <property type="component" value="Chromosome"/>
</dbReference>
<protein>
    <submittedName>
        <fullName evidence="10">Mechanosensitive ion channel</fullName>
    </submittedName>
</protein>
<feature type="transmembrane region" description="Helical" evidence="7">
    <location>
        <begin position="277"/>
        <end position="296"/>
    </location>
</feature>
<dbReference type="InterPro" id="IPR006685">
    <property type="entry name" value="MscS_channel_2nd"/>
</dbReference>
<dbReference type="PANTHER" id="PTHR30347:SF1">
    <property type="entry name" value="MECHANOSENSITIVE CHANNEL MSCK"/>
    <property type="match status" value="1"/>
</dbReference>
<accession>A0A7S9L3P1</accession>
<evidence type="ECO:0000256" key="1">
    <source>
        <dbReference type="ARBA" id="ARBA00004651"/>
    </source>
</evidence>
<evidence type="ECO:0000256" key="7">
    <source>
        <dbReference type="SAM" id="Phobius"/>
    </source>
</evidence>
<dbReference type="EMBL" id="CP064939">
    <property type="protein sequence ID" value="QPH41850.1"/>
    <property type="molecule type" value="Genomic_DNA"/>
</dbReference>
<evidence type="ECO:0000256" key="4">
    <source>
        <dbReference type="ARBA" id="ARBA00022692"/>
    </source>
</evidence>
<evidence type="ECO:0000256" key="3">
    <source>
        <dbReference type="ARBA" id="ARBA00022475"/>
    </source>
</evidence>
<keyword evidence="4 7" id="KW-0812">Transmembrane</keyword>
<feature type="transmembrane region" description="Helical" evidence="7">
    <location>
        <begin position="387"/>
        <end position="408"/>
    </location>
</feature>
<sequence length="783" mass="87901">MKVFAKQSAKKSADEFEADKAVLAQGKLLEEIKKNVQESKIFLQGFRDSVTETATLNRIESHFVLAGDGVFTNKGSVQTYRNLTATAKILDGLLSIATDHKKALDLRQQRLNGYRTRIDSLLSAPALFKFPVDSVLLTRYLQQISVVAVEVHPVDSALRRSALETQTLLNEANLLVFRLQTSLDEIANYQRQVATNTFKNEIHNIWEPIASYRPFTEIVAQAKAKGWLTLTFYLENNIGKLLVMLLLISGACLYLYSLKSIYRGNDLLANNFEGQLVLRYPPLSAILIVINIFQFIFLSPPFLLGVIFWTISCVCLSIMFHRFITKYWMRVWLSMVFLFLLTAVDNVILQASRPERWAMLILALVGVLVGTLIVFKGKREELREKLIIISIAFMVILEFGSGLANVFGRYNLAKALLISGYLNVVIAILFLWTIRLINEGLFLAFNVYTQQDIKLFFLNFDKVGKRVPPLFYALVVLGWLILFGRNFSGFDYIVGPLRDFLARERTLGDYGFSINSLLLFFIIMAVALVISKIVSFFASDRHLMHDKDEYNNLHGVGSWLLLIRIIILGIGLFLAVAAAGIPIDRIAIVLGALGIGIGFGLQTMVNHLVSGLIIAFEKPVNVGDIVDIDGQAGTMKSVGFRSSVITTFDGADVVMPNGDLLNSHLINWTLAGNHRRISIALGVDCNADLEATREILLQMLNGEPKILKKPAPLLQYEQFTSNSIEVKLFFWVKDYREAAATKTDMIIAISAALKKNNINMPVQRQEIYVNEGHNVQQIQKKDN</sequence>
<dbReference type="AlphaFoldDB" id="A0A7S9L3P1"/>
<proteinExistence type="inferred from homology"/>
<name>A0A7S9L3P1_9SPHI</name>
<evidence type="ECO:0000256" key="6">
    <source>
        <dbReference type="ARBA" id="ARBA00023136"/>
    </source>
</evidence>
<dbReference type="InterPro" id="IPR010920">
    <property type="entry name" value="LSM_dom_sf"/>
</dbReference>
<feature type="transmembrane region" description="Helical" evidence="7">
    <location>
        <begin position="559"/>
        <end position="581"/>
    </location>
</feature>
<dbReference type="InterPro" id="IPR049278">
    <property type="entry name" value="MS_channel_C"/>
</dbReference>
<gene>
    <name evidence="10" type="ORF">IZT61_10540</name>
</gene>
<dbReference type="SUPFAM" id="SSF82861">
    <property type="entry name" value="Mechanosensitive channel protein MscS (YggB), transmembrane region"/>
    <property type="match status" value="1"/>
</dbReference>
<dbReference type="Gene3D" id="1.10.287.1260">
    <property type="match status" value="1"/>
</dbReference>
<keyword evidence="3" id="KW-1003">Cell membrane</keyword>
<comment type="subcellular location">
    <subcellularLocation>
        <location evidence="1">Cell membrane</location>
        <topology evidence="1">Multi-pass membrane protein</topology>
    </subcellularLocation>
</comment>
<feature type="transmembrane region" description="Helical" evidence="7">
    <location>
        <begin position="302"/>
        <end position="320"/>
    </location>
</feature>
<dbReference type="InterPro" id="IPR023408">
    <property type="entry name" value="MscS_beta-dom_sf"/>
</dbReference>
<evidence type="ECO:0000313" key="11">
    <source>
        <dbReference type="Proteomes" id="UP000594759"/>
    </source>
</evidence>
<feature type="transmembrane region" description="Helical" evidence="7">
    <location>
        <begin position="332"/>
        <end position="351"/>
    </location>
</feature>
<dbReference type="GO" id="GO:0005886">
    <property type="term" value="C:plasma membrane"/>
    <property type="evidence" value="ECO:0007669"/>
    <property type="project" value="UniProtKB-SubCell"/>
</dbReference>
<dbReference type="Pfam" id="PF21082">
    <property type="entry name" value="MS_channel_3rd"/>
    <property type="match status" value="1"/>
</dbReference>
<feature type="transmembrane region" description="Helical" evidence="7">
    <location>
        <begin position="238"/>
        <end position="256"/>
    </location>
</feature>
<feature type="transmembrane region" description="Helical" evidence="7">
    <location>
        <begin position="470"/>
        <end position="494"/>
    </location>
</feature>
<evidence type="ECO:0000313" key="10">
    <source>
        <dbReference type="EMBL" id="QPH41850.1"/>
    </source>
</evidence>
<dbReference type="KEGG" id="pex:IZT61_10540"/>
<evidence type="ECO:0000256" key="2">
    <source>
        <dbReference type="ARBA" id="ARBA00008017"/>
    </source>
</evidence>
<comment type="similarity">
    <text evidence="2">Belongs to the MscS (TC 1.A.23) family.</text>
</comment>
<feature type="domain" description="Mechanosensitive ion channel MscS C-terminal" evidence="9">
    <location>
        <begin position="679"/>
        <end position="760"/>
    </location>
</feature>
<dbReference type="InterPro" id="IPR011014">
    <property type="entry name" value="MscS_channel_TM-2"/>
</dbReference>
<dbReference type="GO" id="GO:0008381">
    <property type="term" value="F:mechanosensitive monoatomic ion channel activity"/>
    <property type="evidence" value="ECO:0007669"/>
    <property type="project" value="UniProtKB-ARBA"/>
</dbReference>
<evidence type="ECO:0000256" key="5">
    <source>
        <dbReference type="ARBA" id="ARBA00022989"/>
    </source>
</evidence>
<dbReference type="Pfam" id="PF00924">
    <property type="entry name" value="MS_channel_2nd"/>
    <property type="match status" value="1"/>
</dbReference>
<dbReference type="SUPFAM" id="SSF50182">
    <property type="entry name" value="Sm-like ribonucleoproteins"/>
    <property type="match status" value="1"/>
</dbReference>
<dbReference type="PANTHER" id="PTHR30347">
    <property type="entry name" value="POTASSIUM CHANNEL RELATED"/>
    <property type="match status" value="1"/>
</dbReference>
<keyword evidence="5 7" id="KW-1133">Transmembrane helix</keyword>
<keyword evidence="6 7" id="KW-0472">Membrane</keyword>
<dbReference type="Gene3D" id="3.30.70.100">
    <property type="match status" value="1"/>
</dbReference>
<keyword evidence="11" id="KW-1185">Reference proteome</keyword>
<organism evidence="10 11">
    <name type="scientific">Pedobacter endophyticus</name>
    <dbReference type="NCBI Taxonomy" id="2789740"/>
    <lineage>
        <taxon>Bacteria</taxon>
        <taxon>Pseudomonadati</taxon>
        <taxon>Bacteroidota</taxon>
        <taxon>Sphingobacteriia</taxon>
        <taxon>Sphingobacteriales</taxon>
        <taxon>Sphingobacteriaceae</taxon>
        <taxon>Pedobacter</taxon>
    </lineage>
</organism>
<feature type="transmembrane region" description="Helical" evidence="7">
    <location>
        <begin position="514"/>
        <end position="538"/>
    </location>
</feature>
<reference evidence="10 11" key="1">
    <citation type="submission" date="2020-11" db="EMBL/GenBank/DDBJ databases">
        <title>Pedobacter endophytica, an endophytic bacteria isolated form Carex pumila.</title>
        <authorList>
            <person name="Peng Y."/>
            <person name="Jiang L."/>
            <person name="Lee J."/>
        </authorList>
    </citation>
    <scope>NUCLEOTIDE SEQUENCE [LARGE SCALE GENOMIC DNA]</scope>
    <source>
        <strain evidence="10 11">JBR3-12</strain>
    </source>
</reference>
<dbReference type="InterPro" id="IPR052702">
    <property type="entry name" value="MscS-like_channel"/>
</dbReference>
<dbReference type="Gene3D" id="2.30.30.60">
    <property type="match status" value="1"/>
</dbReference>
<dbReference type="SUPFAM" id="SSF82689">
    <property type="entry name" value="Mechanosensitive channel protein MscS (YggB), C-terminal domain"/>
    <property type="match status" value="1"/>
</dbReference>